<gene>
    <name evidence="2" type="ORF">GCM10009676_43460</name>
</gene>
<dbReference type="EMBL" id="BAAALN010000019">
    <property type="protein sequence ID" value="GAA1251919.1"/>
    <property type="molecule type" value="Genomic_DNA"/>
</dbReference>
<proteinExistence type="predicted"/>
<dbReference type="Proteomes" id="UP001500653">
    <property type="component" value="Unassembled WGS sequence"/>
</dbReference>
<accession>A0ABP4H6D3</accession>
<evidence type="ECO:0000313" key="2">
    <source>
        <dbReference type="EMBL" id="GAA1251919.1"/>
    </source>
</evidence>
<comment type="caution">
    <text evidence="2">The sequence shown here is derived from an EMBL/GenBank/DDBJ whole genome shotgun (WGS) entry which is preliminary data.</text>
</comment>
<organism evidence="2 3">
    <name type="scientific">Prauserella halophila</name>
    <dbReference type="NCBI Taxonomy" id="185641"/>
    <lineage>
        <taxon>Bacteria</taxon>
        <taxon>Bacillati</taxon>
        <taxon>Actinomycetota</taxon>
        <taxon>Actinomycetes</taxon>
        <taxon>Pseudonocardiales</taxon>
        <taxon>Pseudonocardiaceae</taxon>
        <taxon>Prauserella</taxon>
    </lineage>
</organism>
<feature type="region of interest" description="Disordered" evidence="1">
    <location>
        <begin position="1"/>
        <end position="32"/>
    </location>
</feature>
<name>A0ABP4H6D3_9PSEU</name>
<reference evidence="3" key="1">
    <citation type="journal article" date="2019" name="Int. J. Syst. Evol. Microbiol.">
        <title>The Global Catalogue of Microorganisms (GCM) 10K type strain sequencing project: providing services to taxonomists for standard genome sequencing and annotation.</title>
        <authorList>
            <consortium name="The Broad Institute Genomics Platform"/>
            <consortium name="The Broad Institute Genome Sequencing Center for Infectious Disease"/>
            <person name="Wu L."/>
            <person name="Ma J."/>
        </authorList>
    </citation>
    <scope>NUCLEOTIDE SEQUENCE [LARGE SCALE GENOMIC DNA]</scope>
    <source>
        <strain evidence="3">JCM 13023</strain>
    </source>
</reference>
<keyword evidence="3" id="KW-1185">Reference proteome</keyword>
<evidence type="ECO:0000313" key="3">
    <source>
        <dbReference type="Proteomes" id="UP001500653"/>
    </source>
</evidence>
<protein>
    <submittedName>
        <fullName evidence="2">Uncharacterized protein</fullName>
    </submittedName>
</protein>
<dbReference type="RefSeq" id="WP_253865283.1">
    <property type="nucleotide sequence ID" value="NZ_BAAALN010000019.1"/>
</dbReference>
<feature type="compositionally biased region" description="Polar residues" evidence="1">
    <location>
        <begin position="1"/>
        <end position="14"/>
    </location>
</feature>
<evidence type="ECO:0000256" key="1">
    <source>
        <dbReference type="SAM" id="MobiDB-lite"/>
    </source>
</evidence>
<sequence>MNAQSPTAPTQNPQPSLPRVNEPDAEQRRRAVRAIASAARDAEDCALLLDALGLDAEEGRTSLPTQREQ</sequence>